<proteinExistence type="predicted"/>
<accession>A0A0R3E0U6</accession>
<dbReference type="InterPro" id="IPR036291">
    <property type="entry name" value="NAD(P)-bd_dom_sf"/>
</dbReference>
<evidence type="ECO:0000313" key="3">
    <source>
        <dbReference type="Proteomes" id="UP000051936"/>
    </source>
</evidence>
<feature type="compositionally biased region" description="Basic residues" evidence="1">
    <location>
        <begin position="105"/>
        <end position="123"/>
    </location>
</feature>
<reference evidence="2 3" key="1">
    <citation type="submission" date="2015-09" db="EMBL/GenBank/DDBJ databases">
        <title>Draft Genome Sequence of Bradyrhizobium manausense Strain BR 3351T, a Novel Symbiotic Nitrogen-Fixing Alphaproteobacterium Isolated from Brazilian Amazon Rain Forest.</title>
        <authorList>
            <person name="De Araujo J.L."/>
            <person name="Zilli J.E."/>
        </authorList>
    </citation>
    <scope>NUCLEOTIDE SEQUENCE [LARGE SCALE GENOMIC DNA]</scope>
    <source>
        <strain evidence="2 3">BR3351</strain>
    </source>
</reference>
<name>A0A0R3E0U6_9BRAD</name>
<feature type="region of interest" description="Disordered" evidence="1">
    <location>
        <begin position="95"/>
        <end position="123"/>
    </location>
</feature>
<keyword evidence="3" id="KW-1185">Reference proteome</keyword>
<organism evidence="2 3">
    <name type="scientific">Bradyrhizobium manausense</name>
    <dbReference type="NCBI Taxonomy" id="989370"/>
    <lineage>
        <taxon>Bacteria</taxon>
        <taxon>Pseudomonadati</taxon>
        <taxon>Pseudomonadota</taxon>
        <taxon>Alphaproteobacteria</taxon>
        <taxon>Hyphomicrobiales</taxon>
        <taxon>Nitrobacteraceae</taxon>
        <taxon>Bradyrhizobium</taxon>
    </lineage>
</organism>
<comment type="caution">
    <text evidence="2">The sequence shown here is derived from an EMBL/GenBank/DDBJ whole genome shotgun (WGS) entry which is preliminary data.</text>
</comment>
<dbReference type="SUPFAM" id="SSF51735">
    <property type="entry name" value="NAD(P)-binding Rossmann-fold domains"/>
    <property type="match status" value="1"/>
</dbReference>
<dbReference type="Proteomes" id="UP000051936">
    <property type="component" value="Unassembled WGS sequence"/>
</dbReference>
<sequence length="123" mass="13100">MWDLHASVLAAAAAGAGAAHTQKVNVAQEDAVDAAIRRSIDDLGGRLDILVASVGVTGLNGAVKGYPGSDWRKVFDVNVKGAFYCNRAARWRTAATVASSTSPRSRARKATRTLRPTVRPRRQ</sequence>
<dbReference type="STRING" id="989370.AOQ71_07945"/>
<dbReference type="AlphaFoldDB" id="A0A0R3E0U6"/>
<dbReference type="Pfam" id="PF13561">
    <property type="entry name" value="adh_short_C2"/>
    <property type="match status" value="1"/>
</dbReference>
<evidence type="ECO:0000313" key="2">
    <source>
        <dbReference type="EMBL" id="KRQ15803.1"/>
    </source>
</evidence>
<gene>
    <name evidence="2" type="ORF">AOQ71_07945</name>
</gene>
<dbReference type="EMBL" id="LJYG01000034">
    <property type="protein sequence ID" value="KRQ15803.1"/>
    <property type="molecule type" value="Genomic_DNA"/>
</dbReference>
<protein>
    <submittedName>
        <fullName evidence="2">Uncharacterized protein</fullName>
    </submittedName>
</protein>
<dbReference type="Gene3D" id="3.40.50.720">
    <property type="entry name" value="NAD(P)-binding Rossmann-like Domain"/>
    <property type="match status" value="1"/>
</dbReference>
<evidence type="ECO:0000256" key="1">
    <source>
        <dbReference type="SAM" id="MobiDB-lite"/>
    </source>
</evidence>
<feature type="compositionally biased region" description="Low complexity" evidence="1">
    <location>
        <begin position="95"/>
        <end position="104"/>
    </location>
</feature>
<dbReference type="InterPro" id="IPR002347">
    <property type="entry name" value="SDR_fam"/>
</dbReference>